<keyword evidence="1" id="KW-0732">Signal</keyword>
<dbReference type="HOGENOM" id="CLU_194083_1_0_1"/>
<dbReference type="PaxDb" id="4577-GRMZM2G308422_P01"/>
<evidence type="ECO:0000256" key="1">
    <source>
        <dbReference type="SAM" id="SignalP"/>
    </source>
</evidence>
<sequence>MAAMGMAKVLLLLVLFVQIINVLTVSASARPFKAEAEAGTTTIQMVVDMFGDKKQSGSNSHTHCCN</sequence>
<reference evidence="2" key="2">
    <citation type="submission" date="2015-12" db="EMBL/GenBank/DDBJ databases">
        <title>Update maize B73 reference genome by single molecule sequencing technologies.</title>
        <authorList>
            <consortium name="Maize Genome Sequencing Project"/>
            <person name="Ware D."/>
        </authorList>
    </citation>
    <scope>NUCLEOTIDE SEQUENCE</scope>
    <source>
        <tissue evidence="2">Seedling</tissue>
    </source>
</reference>
<dbReference type="EMBL" id="CM000786">
    <property type="protein sequence ID" value="AQK43089.1"/>
    <property type="molecule type" value="Genomic_DNA"/>
</dbReference>
<reference evidence="4" key="1">
    <citation type="journal article" date="2009" name="Science">
        <title>The B73 maize genome: complexity, diversity, and dynamics.</title>
        <authorList>
            <person name="Schnable P.S."/>
            <person name="Ware D."/>
            <person name="Fulton R.S."/>
            <person name="Stein J.C."/>
            <person name="Wei F."/>
            <person name="Pasternak S."/>
            <person name="Liang C."/>
            <person name="Zhang J."/>
            <person name="Fulton L."/>
            <person name="Graves T.A."/>
            <person name="Minx P."/>
            <person name="Reily A.D."/>
            <person name="Courtney L."/>
            <person name="Kruchowski S.S."/>
            <person name="Tomlinson C."/>
            <person name="Strong C."/>
            <person name="Delehaunty K."/>
            <person name="Fronick C."/>
            <person name="Courtney B."/>
            <person name="Rock S.M."/>
            <person name="Belter E."/>
            <person name="Du F."/>
            <person name="Kim K."/>
            <person name="Abbott R.M."/>
            <person name="Cotton M."/>
            <person name="Levy A."/>
            <person name="Marchetto P."/>
            <person name="Ochoa K."/>
            <person name="Jackson S.M."/>
            <person name="Gillam B."/>
            <person name="Chen W."/>
            <person name="Yan L."/>
            <person name="Higginbotham J."/>
            <person name="Cardenas M."/>
            <person name="Waligorski J."/>
            <person name="Applebaum E."/>
            <person name="Phelps L."/>
            <person name="Falcone J."/>
            <person name="Kanchi K."/>
            <person name="Thane T."/>
            <person name="Scimone A."/>
            <person name="Thane N."/>
            <person name="Henke J."/>
            <person name="Wang T."/>
            <person name="Ruppert J."/>
            <person name="Shah N."/>
            <person name="Rotter K."/>
            <person name="Hodges J."/>
            <person name="Ingenthron E."/>
            <person name="Cordes M."/>
            <person name="Kohlberg S."/>
            <person name="Sgro J."/>
            <person name="Delgado B."/>
            <person name="Mead K."/>
            <person name="Chinwalla A."/>
            <person name="Leonard S."/>
            <person name="Crouse K."/>
            <person name="Collura K."/>
            <person name="Kudrna D."/>
            <person name="Currie J."/>
            <person name="He R."/>
            <person name="Angelova A."/>
            <person name="Rajasekar S."/>
            <person name="Mueller T."/>
            <person name="Lomeli R."/>
            <person name="Scara G."/>
            <person name="Ko A."/>
            <person name="Delaney K."/>
            <person name="Wissotski M."/>
            <person name="Lopez G."/>
            <person name="Campos D."/>
            <person name="Braidotti M."/>
            <person name="Ashley E."/>
            <person name="Golser W."/>
            <person name="Kim H."/>
            <person name="Lee S."/>
            <person name="Lin J."/>
            <person name="Dujmic Z."/>
            <person name="Kim W."/>
            <person name="Talag J."/>
            <person name="Zuccolo A."/>
            <person name="Fan C."/>
            <person name="Sebastian A."/>
            <person name="Kramer M."/>
            <person name="Spiegel L."/>
            <person name="Nascimento L."/>
            <person name="Zutavern T."/>
            <person name="Miller B."/>
            <person name="Ambroise C."/>
            <person name="Muller S."/>
            <person name="Spooner W."/>
            <person name="Narechania A."/>
            <person name="Ren L."/>
            <person name="Wei S."/>
            <person name="Kumari S."/>
            <person name="Faga B."/>
            <person name="Levy M.J."/>
            <person name="McMahan L."/>
            <person name="Van Buren P."/>
            <person name="Vaughn M.W."/>
            <person name="Ying K."/>
            <person name="Yeh C.-T."/>
            <person name="Emrich S.J."/>
            <person name="Jia Y."/>
            <person name="Kalyanaraman A."/>
            <person name="Hsia A.-P."/>
            <person name="Barbazuk W.B."/>
            <person name="Baucom R.S."/>
            <person name="Brutnell T.P."/>
            <person name="Carpita N.C."/>
            <person name="Chaparro C."/>
            <person name="Chia J.-M."/>
            <person name="Deragon J.-M."/>
            <person name="Estill J.C."/>
            <person name="Fu Y."/>
            <person name="Jeddeloh J.A."/>
            <person name="Han Y."/>
            <person name="Lee H."/>
            <person name="Li P."/>
            <person name="Lisch D.R."/>
            <person name="Liu S."/>
            <person name="Liu Z."/>
            <person name="Nagel D.H."/>
            <person name="McCann M.C."/>
            <person name="SanMiguel P."/>
            <person name="Myers A.M."/>
            <person name="Nettleton D."/>
            <person name="Nguyen J."/>
            <person name="Penning B.W."/>
            <person name="Ponnala L."/>
            <person name="Schneider K.L."/>
            <person name="Schwartz D.C."/>
            <person name="Sharma A."/>
            <person name="Soderlund C."/>
            <person name="Springer N.M."/>
            <person name="Sun Q."/>
            <person name="Wang H."/>
            <person name="Waterman M."/>
            <person name="Westerman R."/>
            <person name="Wolfgruber T.K."/>
            <person name="Yang L."/>
            <person name="Yu Y."/>
            <person name="Zhang L."/>
            <person name="Zhou S."/>
            <person name="Zhu Q."/>
            <person name="Bennetzen J.L."/>
            <person name="Dawe R.K."/>
            <person name="Jiang J."/>
            <person name="Jiang N."/>
            <person name="Presting G.G."/>
            <person name="Wessler S.R."/>
            <person name="Aluru S."/>
            <person name="Martienssen R.A."/>
            <person name="Clifton S.W."/>
            <person name="McCombie W.R."/>
            <person name="Wing R.A."/>
            <person name="Wilson R.K."/>
        </authorList>
    </citation>
    <scope>NUCLEOTIDE SEQUENCE [LARGE SCALE GENOMIC DNA]</scope>
    <source>
        <strain evidence="4">cv. B73</strain>
    </source>
</reference>
<evidence type="ECO:0000313" key="2">
    <source>
        <dbReference type="EMBL" id="AQK43089.1"/>
    </source>
</evidence>
<evidence type="ECO:0000313" key="4">
    <source>
        <dbReference type="Proteomes" id="UP000007305"/>
    </source>
</evidence>
<organism evidence="2">
    <name type="scientific">Zea mays</name>
    <name type="common">Maize</name>
    <dbReference type="NCBI Taxonomy" id="4577"/>
    <lineage>
        <taxon>Eukaryota</taxon>
        <taxon>Viridiplantae</taxon>
        <taxon>Streptophyta</taxon>
        <taxon>Embryophyta</taxon>
        <taxon>Tracheophyta</taxon>
        <taxon>Spermatophyta</taxon>
        <taxon>Magnoliopsida</taxon>
        <taxon>Liliopsida</taxon>
        <taxon>Poales</taxon>
        <taxon>Poaceae</taxon>
        <taxon>PACMAD clade</taxon>
        <taxon>Panicoideae</taxon>
        <taxon>Andropogonodae</taxon>
        <taxon>Andropogoneae</taxon>
        <taxon>Tripsacinae</taxon>
        <taxon>Zea</taxon>
    </lineage>
</organism>
<dbReference type="AlphaFoldDB" id="K7UHI7"/>
<name>K7UHI7_MAIZE</name>
<dbReference type="FunCoup" id="K7UHI7">
    <property type="interactions" value="1111"/>
</dbReference>
<dbReference type="Gramene" id="Zm00001eb420480_T001">
    <property type="protein sequence ID" value="Zm00001eb420480_P001"/>
    <property type="gene ID" value="Zm00001eb420480"/>
</dbReference>
<feature type="chain" id="PRO_5010835809" description="Transmembrane protein" evidence="1">
    <location>
        <begin position="30"/>
        <end position="66"/>
    </location>
</feature>
<gene>
    <name evidence="2" type="ORF">ZEAMMB73_Zm00001d025145</name>
</gene>
<reference evidence="3" key="3">
    <citation type="submission" date="2019-07" db="EMBL/GenBank/DDBJ databases">
        <authorList>
            <person name="Seetharam A."/>
            <person name="Woodhouse M."/>
            <person name="Cannon E."/>
        </authorList>
    </citation>
    <scope>NUCLEOTIDE SEQUENCE [LARGE SCALE GENOMIC DNA]</scope>
    <source>
        <strain evidence="3">cv. B73</strain>
    </source>
</reference>
<evidence type="ECO:0008006" key="5">
    <source>
        <dbReference type="Google" id="ProtNLM"/>
    </source>
</evidence>
<dbReference type="Proteomes" id="UP000007305">
    <property type="component" value="Chromosome 10"/>
</dbReference>
<dbReference type="EnsemblPlants" id="Zm00001eb420480_T001">
    <property type="protein sequence ID" value="Zm00001eb420480_P001"/>
    <property type="gene ID" value="Zm00001eb420480"/>
</dbReference>
<keyword evidence="4" id="KW-1185">Reference proteome</keyword>
<proteinExistence type="predicted"/>
<accession>K7UHI7</accession>
<feature type="signal peptide" evidence="1">
    <location>
        <begin position="1"/>
        <end position="29"/>
    </location>
</feature>
<protein>
    <recommendedName>
        <fullName evidence="5">Transmembrane protein</fullName>
    </recommendedName>
</protein>
<evidence type="ECO:0000313" key="3">
    <source>
        <dbReference type="EnsemblPlants" id="Zm00001eb420480_P001"/>
    </source>
</evidence>
<reference evidence="3" key="4">
    <citation type="submission" date="2021-05" db="UniProtKB">
        <authorList>
            <consortium name="EnsemblPlants"/>
        </authorList>
    </citation>
    <scope>IDENTIFICATION</scope>
    <source>
        <strain evidence="3">cv. B73</strain>
    </source>
</reference>